<protein>
    <submittedName>
        <fullName evidence="2">Uncharacterized protein</fullName>
    </submittedName>
</protein>
<dbReference type="Proteomes" id="UP000642876">
    <property type="component" value="Unassembled WGS sequence"/>
</dbReference>
<accession>A0A7H0JY59</accession>
<dbReference type="Proteomes" id="UP000516235">
    <property type="component" value="Chromosome"/>
</dbReference>
<gene>
    <name evidence="1" type="ORF">H7348_03185</name>
    <name evidence="2" type="ORF">IAU68_10010</name>
</gene>
<name>A0A7H0JY59_9CORY</name>
<dbReference type="Pfam" id="PF11848">
    <property type="entry name" value="DUF3368"/>
    <property type="match status" value="1"/>
</dbReference>
<evidence type="ECO:0000313" key="4">
    <source>
        <dbReference type="Proteomes" id="UP000642876"/>
    </source>
</evidence>
<evidence type="ECO:0000313" key="1">
    <source>
        <dbReference type="EMBL" id="MBC3178328.1"/>
    </source>
</evidence>
<evidence type="ECO:0000313" key="2">
    <source>
        <dbReference type="EMBL" id="QNP89975.1"/>
    </source>
</evidence>
<proteinExistence type="predicted"/>
<dbReference type="EMBL" id="JACMYE010000002">
    <property type="protein sequence ID" value="MBC3178328.1"/>
    <property type="molecule type" value="Genomic_DNA"/>
</dbReference>
<evidence type="ECO:0000313" key="3">
    <source>
        <dbReference type="Proteomes" id="UP000516235"/>
    </source>
</evidence>
<dbReference type="EMBL" id="CP061032">
    <property type="protein sequence ID" value="QNP89975.1"/>
    <property type="molecule type" value="Genomic_DNA"/>
</dbReference>
<dbReference type="AlphaFoldDB" id="A0A7H0JY59"/>
<dbReference type="InterPro" id="IPR021799">
    <property type="entry name" value="PIN-like_prokaryotic"/>
</dbReference>
<sequence length="157" mass="17656">MEFLRTVLEPWDCHHPFQVFSELDGFDGNRSALDAKWITFVNLELKYDLLAARFQAALGGVGTKHLGEAQCIALALQENCEVLIDDRDGNDLAYDNDLTAWSTTEMLEYGIRKGDVDPQKAAEYLDGLISNGYKGLDVTSGAMFIREYLPRHLRPRG</sequence>
<dbReference type="RefSeq" id="WP_171193741.1">
    <property type="nucleotide sequence ID" value="NZ_CP061032.1"/>
</dbReference>
<organism evidence="2 3">
    <name type="scientific">Corynebacterium lujinxingii</name>
    <dbReference type="NCBI Taxonomy" id="2763010"/>
    <lineage>
        <taxon>Bacteria</taxon>
        <taxon>Bacillati</taxon>
        <taxon>Actinomycetota</taxon>
        <taxon>Actinomycetes</taxon>
        <taxon>Mycobacteriales</taxon>
        <taxon>Corynebacteriaceae</taxon>
        <taxon>Corynebacterium</taxon>
    </lineage>
</organism>
<dbReference type="KEGG" id="cluj:IAU68_10010"/>
<reference evidence="3 4" key="1">
    <citation type="submission" date="2020-08" db="EMBL/GenBank/DDBJ databases">
        <title>novel species in genus Corynebacterium.</title>
        <authorList>
            <person name="Zhang G."/>
        </authorList>
    </citation>
    <scope>NUCLEOTIDE SEQUENCE [LARGE SCALE GENOMIC DNA]</scope>
    <source>
        <strain evidence="3 4">zg-917</strain>
        <strain evidence="2">Zg-917</strain>
    </source>
</reference>
<keyword evidence="4" id="KW-1185">Reference proteome</keyword>